<protein>
    <submittedName>
        <fullName evidence="2">Uncharacterized protein</fullName>
    </submittedName>
</protein>
<gene>
    <name evidence="2" type="ORF">SAMN05216559_3968</name>
</gene>
<evidence type="ECO:0000313" key="2">
    <source>
        <dbReference type="EMBL" id="SFS11895.1"/>
    </source>
</evidence>
<keyword evidence="1" id="KW-0472">Membrane</keyword>
<evidence type="ECO:0000313" key="3">
    <source>
        <dbReference type="Proteomes" id="UP000199062"/>
    </source>
</evidence>
<dbReference type="AlphaFoldDB" id="A0A1I6M824"/>
<reference evidence="2 3" key="1">
    <citation type="submission" date="2016-10" db="EMBL/GenBank/DDBJ databases">
        <authorList>
            <person name="de Groot N.N."/>
        </authorList>
    </citation>
    <scope>NUCLEOTIDE SEQUENCE [LARGE SCALE GENOMIC DNA]</scope>
    <source>
        <strain evidence="2 3">CGMCC 1.10457</strain>
    </source>
</reference>
<accession>A0A1I6M824</accession>
<name>A0A1I6M824_9EURY</name>
<keyword evidence="3" id="KW-1185">Reference proteome</keyword>
<sequence length="63" mass="6880">MPDFRPRVDVNYETEVGGALLMASGFFFYVTLEPDIVGAVLVTVGAWAMVLPRVVRSGTSTSW</sequence>
<evidence type="ECO:0000256" key="1">
    <source>
        <dbReference type="SAM" id="Phobius"/>
    </source>
</evidence>
<proteinExistence type="predicted"/>
<dbReference type="EMBL" id="FOZK01000005">
    <property type="protein sequence ID" value="SFS11895.1"/>
    <property type="molecule type" value="Genomic_DNA"/>
</dbReference>
<dbReference type="Proteomes" id="UP000199062">
    <property type="component" value="Unassembled WGS sequence"/>
</dbReference>
<keyword evidence="1" id="KW-1133">Transmembrane helix</keyword>
<keyword evidence="1" id="KW-0812">Transmembrane</keyword>
<organism evidence="2 3">
    <name type="scientific">Halomicrobium zhouii</name>
    <dbReference type="NCBI Taxonomy" id="767519"/>
    <lineage>
        <taxon>Archaea</taxon>
        <taxon>Methanobacteriati</taxon>
        <taxon>Methanobacteriota</taxon>
        <taxon>Stenosarchaea group</taxon>
        <taxon>Halobacteria</taxon>
        <taxon>Halobacteriales</taxon>
        <taxon>Haloarculaceae</taxon>
        <taxon>Halomicrobium</taxon>
    </lineage>
</organism>
<feature type="transmembrane region" description="Helical" evidence="1">
    <location>
        <begin position="36"/>
        <end position="55"/>
    </location>
</feature>